<dbReference type="PANTHER" id="PTHR37305">
    <property type="entry name" value="INTEGRAL MEMBRANE PROTEIN-RELATED"/>
    <property type="match status" value="1"/>
</dbReference>
<protein>
    <recommendedName>
        <fullName evidence="3">ABC transporter permease</fullName>
    </recommendedName>
</protein>
<evidence type="ECO:0008006" key="3">
    <source>
        <dbReference type="Google" id="ProtNLM"/>
    </source>
</evidence>
<gene>
    <name evidence="2" type="ORF">BBD41_28145</name>
</gene>
<keyword evidence="1" id="KW-0812">Transmembrane</keyword>
<reference evidence="2" key="1">
    <citation type="submission" date="2016-08" db="EMBL/GenBank/DDBJ databases">
        <title>Complete Genome Seqeunce of Paenibacillus sp. nov. IHBB 9852 from high altitute lake of Indian trans-Himalayas.</title>
        <authorList>
            <person name="Kiran S."/>
            <person name="Swarnkar M.K."/>
            <person name="Rana A."/>
            <person name="Tewari R."/>
            <person name="Gulati A."/>
        </authorList>
    </citation>
    <scope>NUCLEOTIDE SEQUENCE [LARGE SCALE GENOMIC DNA]</scope>
    <source>
        <strain evidence="2">IHBB 9852</strain>
    </source>
</reference>
<dbReference type="RefSeq" id="WP_099480070.1">
    <property type="nucleotide sequence ID" value="NZ_CP016809.1"/>
</dbReference>
<dbReference type="PANTHER" id="PTHR37305:SF1">
    <property type="entry name" value="MEMBRANE PROTEIN"/>
    <property type="match status" value="1"/>
</dbReference>
<proteinExistence type="predicted"/>
<organism evidence="2">
    <name type="scientific">Paenibacillus ihbetae</name>
    <dbReference type="NCBI Taxonomy" id="1870820"/>
    <lineage>
        <taxon>Bacteria</taxon>
        <taxon>Bacillati</taxon>
        <taxon>Bacillota</taxon>
        <taxon>Bacilli</taxon>
        <taxon>Bacillales</taxon>
        <taxon>Paenibacillaceae</taxon>
        <taxon>Paenibacillus</taxon>
    </lineage>
</organism>
<name>A0A1B2E836_9BACL</name>
<keyword evidence="1" id="KW-0472">Membrane</keyword>
<feature type="transmembrane region" description="Helical" evidence="1">
    <location>
        <begin position="56"/>
        <end position="79"/>
    </location>
</feature>
<dbReference type="EMBL" id="CP016809">
    <property type="protein sequence ID" value="ANY76136.1"/>
    <property type="molecule type" value="Genomic_DNA"/>
</dbReference>
<evidence type="ECO:0000256" key="1">
    <source>
        <dbReference type="SAM" id="Phobius"/>
    </source>
</evidence>
<evidence type="ECO:0000313" key="2">
    <source>
        <dbReference type="EMBL" id="ANY76136.1"/>
    </source>
</evidence>
<keyword evidence="1" id="KW-1133">Transmembrane helix</keyword>
<dbReference type="AlphaFoldDB" id="A0A1B2E836"/>
<dbReference type="KEGG" id="pib:BBD41_28145"/>
<feature type="transmembrane region" description="Helical" evidence="1">
    <location>
        <begin position="100"/>
        <end position="122"/>
    </location>
</feature>
<accession>A0A1B2E836</accession>
<feature type="transmembrane region" description="Helical" evidence="1">
    <location>
        <begin position="228"/>
        <end position="250"/>
    </location>
</feature>
<feature type="transmembrane region" description="Helical" evidence="1">
    <location>
        <begin position="18"/>
        <end position="36"/>
    </location>
</feature>
<sequence length="257" mass="28784">MIRLIQNELYKTFRLKKMYIFIAILIIHACMTVYFYQSGGEWKSVIVTPNGQSLPLALINSMAQFMTIFIPVYVADLITGDIKAGTFKLTLLRPVGRIEWLNAKIASLFVFILVLVVLSLAAEYAIGTLSFGWGKYTFYAGEKYTGAEGVWLTLRLTFSMLLPYMACGMIVVLFAVMATNISTTIGLSIGILTAAQSLNAFEKIKPYSVVNHMYYFHEIVLKATWDAVFQNTAIIAAYIVLFYAASALIIKKKDLIQ</sequence>